<dbReference type="InterPro" id="IPR012337">
    <property type="entry name" value="RNaseH-like_sf"/>
</dbReference>
<dbReference type="OrthoDB" id="5554229at2759"/>
<comment type="caution">
    <text evidence="2">The sequence shown here is derived from an EMBL/GenBank/DDBJ whole genome shotgun (WGS) entry which is preliminary data.</text>
</comment>
<protein>
    <submittedName>
        <fullName evidence="2">Polyprotein</fullName>
    </submittedName>
</protein>
<feature type="domain" description="Integrase catalytic" evidence="1">
    <location>
        <begin position="112"/>
        <end position="211"/>
    </location>
</feature>
<keyword evidence="3" id="KW-1185">Reference proteome</keyword>
<dbReference type="PANTHER" id="PTHR35046:SF26">
    <property type="entry name" value="RNA-DIRECTED DNA POLYMERASE"/>
    <property type="match status" value="1"/>
</dbReference>
<dbReference type="Proteomes" id="UP000325315">
    <property type="component" value="Unassembled WGS sequence"/>
</dbReference>
<sequence length="211" mass="24274">MLGYDFEVVYRKGSHTVVAYALSRREALPIGQCLQLTTSTIISNLLPKVQVSWKTHDKLTKLWSKLQQQPQSYPKYTWDGKVLRRKGKMVKECLTCQKCKSDNTTSLGFMQPLDIPTRAWESINMDFIEGLPFSKGKNIILVMVDRLIKYGYFLTLTDPFSALLVVQEYFNNIYKLHGLLDSIVSDCDKELFKKLGTKLRMSSSYLPQRDG</sequence>
<dbReference type="InterPro" id="IPR001584">
    <property type="entry name" value="Integrase_cat-core"/>
</dbReference>
<dbReference type="AlphaFoldDB" id="A0A5B6WSL4"/>
<evidence type="ECO:0000313" key="3">
    <source>
        <dbReference type="Proteomes" id="UP000325315"/>
    </source>
</evidence>
<proteinExistence type="predicted"/>
<evidence type="ECO:0000313" key="2">
    <source>
        <dbReference type="EMBL" id="KAA3484911.1"/>
    </source>
</evidence>
<dbReference type="GO" id="GO:0015074">
    <property type="term" value="P:DNA integration"/>
    <property type="evidence" value="ECO:0007669"/>
    <property type="project" value="InterPro"/>
</dbReference>
<evidence type="ECO:0000259" key="1">
    <source>
        <dbReference type="PROSITE" id="PS50994"/>
    </source>
</evidence>
<dbReference type="EMBL" id="SMMG02000002">
    <property type="protein sequence ID" value="KAA3484911.1"/>
    <property type="molecule type" value="Genomic_DNA"/>
</dbReference>
<accession>A0A5B6WSL4</accession>
<dbReference type="GO" id="GO:0003676">
    <property type="term" value="F:nucleic acid binding"/>
    <property type="evidence" value="ECO:0007669"/>
    <property type="project" value="InterPro"/>
</dbReference>
<dbReference type="PANTHER" id="PTHR35046">
    <property type="entry name" value="ZINC KNUCKLE (CCHC-TYPE) FAMILY PROTEIN"/>
    <property type="match status" value="1"/>
</dbReference>
<reference evidence="2" key="1">
    <citation type="submission" date="2019-08" db="EMBL/GenBank/DDBJ databases">
        <authorList>
            <person name="Liu F."/>
        </authorList>
    </citation>
    <scope>NUCLEOTIDE SEQUENCE [LARGE SCALE GENOMIC DNA]</scope>
    <source>
        <strain evidence="2">PA1801</strain>
        <tissue evidence="2">Leaf</tissue>
    </source>
</reference>
<dbReference type="PROSITE" id="PS50994">
    <property type="entry name" value="INTEGRASE"/>
    <property type="match status" value="1"/>
</dbReference>
<name>A0A5B6WSL4_9ROSI</name>
<dbReference type="Gene3D" id="3.30.420.10">
    <property type="entry name" value="Ribonuclease H-like superfamily/Ribonuclease H"/>
    <property type="match status" value="1"/>
</dbReference>
<dbReference type="SUPFAM" id="SSF53098">
    <property type="entry name" value="Ribonuclease H-like"/>
    <property type="match status" value="1"/>
</dbReference>
<organism evidence="2 3">
    <name type="scientific">Gossypium australe</name>
    <dbReference type="NCBI Taxonomy" id="47621"/>
    <lineage>
        <taxon>Eukaryota</taxon>
        <taxon>Viridiplantae</taxon>
        <taxon>Streptophyta</taxon>
        <taxon>Embryophyta</taxon>
        <taxon>Tracheophyta</taxon>
        <taxon>Spermatophyta</taxon>
        <taxon>Magnoliopsida</taxon>
        <taxon>eudicotyledons</taxon>
        <taxon>Gunneridae</taxon>
        <taxon>Pentapetalae</taxon>
        <taxon>rosids</taxon>
        <taxon>malvids</taxon>
        <taxon>Malvales</taxon>
        <taxon>Malvaceae</taxon>
        <taxon>Malvoideae</taxon>
        <taxon>Gossypium</taxon>
    </lineage>
</organism>
<dbReference type="InterPro" id="IPR036397">
    <property type="entry name" value="RNaseH_sf"/>
</dbReference>
<gene>
    <name evidence="2" type="ORF">EPI10_006965</name>
</gene>